<reference evidence="2 3" key="1">
    <citation type="journal article" date="2018" name="Gigascience">
        <title>Genomes of trombidid mites reveal novel predicted allergens and laterally-transferred genes associated with secondary metabolism.</title>
        <authorList>
            <person name="Dong X."/>
            <person name="Chaisiri K."/>
            <person name="Xia D."/>
            <person name="Armstrong S.D."/>
            <person name="Fang Y."/>
            <person name="Donnelly M.J."/>
            <person name="Kadowaki T."/>
            <person name="McGarry J.W."/>
            <person name="Darby A.C."/>
            <person name="Makepeace B.L."/>
        </authorList>
    </citation>
    <scope>NUCLEOTIDE SEQUENCE [LARGE SCALE GENOMIC DNA]</scope>
    <source>
        <strain evidence="2">UoL-UT</strain>
    </source>
</reference>
<dbReference type="PANTHER" id="PTHR21261:SF15">
    <property type="entry name" value="BEATEN PATH IIIA, ISOFORM D-RELATED"/>
    <property type="match status" value="1"/>
</dbReference>
<gene>
    <name evidence="2" type="ORF">B4U80_13110</name>
</gene>
<feature type="domain" description="Ig-like" evidence="1">
    <location>
        <begin position="10"/>
        <end position="105"/>
    </location>
</feature>
<sequence length="241" mass="28048">MSVPEYAFYGKNATLKCLFDEENDELYSIKWYFNKVEFLSFNPGYEKKMRYFKIDEINLNLNVAKNKYGREIELIELKRESEGFFKCEISAEKTFQIDSKEAYMTIVATSNPLIIGHKSVYTVGDILNMTCIANDTIPESHIDWFINDELVAEYFIIRHNRTLATLLLPIQENHALVAKLAIKCISSIKNFITTAVEAKKPIIYGQKAVYNLGEKVEIMCSFEDQSYDLKWVFFAERVIIY</sequence>
<name>A0A443SCG8_9ACAR</name>
<dbReference type="EMBL" id="NCKV01003942">
    <property type="protein sequence ID" value="RWS25222.1"/>
    <property type="molecule type" value="Genomic_DNA"/>
</dbReference>
<dbReference type="PANTHER" id="PTHR21261">
    <property type="entry name" value="BEAT PROTEIN"/>
    <property type="match status" value="1"/>
</dbReference>
<protein>
    <recommendedName>
        <fullName evidence="1">Ig-like domain-containing protein</fullName>
    </recommendedName>
</protein>
<evidence type="ECO:0000313" key="2">
    <source>
        <dbReference type="EMBL" id="RWS25222.1"/>
    </source>
</evidence>
<dbReference type="OrthoDB" id="6488860at2759"/>
<dbReference type="STRING" id="299467.A0A443SCG8"/>
<dbReference type="SUPFAM" id="SSF48726">
    <property type="entry name" value="Immunoglobulin"/>
    <property type="match status" value="1"/>
</dbReference>
<comment type="caution">
    <text evidence="2">The sequence shown here is derived from an EMBL/GenBank/DDBJ whole genome shotgun (WGS) entry which is preliminary data.</text>
</comment>
<dbReference type="InterPro" id="IPR007110">
    <property type="entry name" value="Ig-like_dom"/>
</dbReference>
<dbReference type="InterPro" id="IPR036179">
    <property type="entry name" value="Ig-like_dom_sf"/>
</dbReference>
<keyword evidence="3" id="KW-1185">Reference proteome</keyword>
<dbReference type="PROSITE" id="PS50835">
    <property type="entry name" value="IG_LIKE"/>
    <property type="match status" value="1"/>
</dbReference>
<evidence type="ECO:0000259" key="1">
    <source>
        <dbReference type="PROSITE" id="PS50835"/>
    </source>
</evidence>
<organism evidence="2 3">
    <name type="scientific">Leptotrombidium deliense</name>
    <dbReference type="NCBI Taxonomy" id="299467"/>
    <lineage>
        <taxon>Eukaryota</taxon>
        <taxon>Metazoa</taxon>
        <taxon>Ecdysozoa</taxon>
        <taxon>Arthropoda</taxon>
        <taxon>Chelicerata</taxon>
        <taxon>Arachnida</taxon>
        <taxon>Acari</taxon>
        <taxon>Acariformes</taxon>
        <taxon>Trombidiformes</taxon>
        <taxon>Prostigmata</taxon>
        <taxon>Anystina</taxon>
        <taxon>Parasitengona</taxon>
        <taxon>Trombiculoidea</taxon>
        <taxon>Trombiculidae</taxon>
        <taxon>Leptotrombidium</taxon>
    </lineage>
</organism>
<proteinExistence type="predicted"/>
<dbReference type="InterPro" id="IPR013783">
    <property type="entry name" value="Ig-like_fold"/>
</dbReference>
<dbReference type="Proteomes" id="UP000288716">
    <property type="component" value="Unassembled WGS sequence"/>
</dbReference>
<accession>A0A443SCG8</accession>
<evidence type="ECO:0000313" key="3">
    <source>
        <dbReference type="Proteomes" id="UP000288716"/>
    </source>
</evidence>
<dbReference type="AlphaFoldDB" id="A0A443SCG8"/>
<dbReference type="VEuPathDB" id="VectorBase:LDEU006818"/>
<dbReference type="Gene3D" id="2.60.40.10">
    <property type="entry name" value="Immunoglobulins"/>
    <property type="match status" value="1"/>
</dbReference>